<dbReference type="EMBL" id="CM001222">
    <property type="protein sequence ID" value="AES76315.1"/>
    <property type="molecule type" value="Genomic_DNA"/>
</dbReference>
<dbReference type="Proteomes" id="UP000002051">
    <property type="component" value="Chromosome 6"/>
</dbReference>
<dbReference type="HOGENOM" id="CLU_069925_0_0_1"/>
<gene>
    <name evidence="1" type="ordered locus">MTR_6g075990</name>
</gene>
<reference evidence="1 3" key="1">
    <citation type="journal article" date="2011" name="Nature">
        <title>The Medicago genome provides insight into the evolution of rhizobial symbioses.</title>
        <authorList>
            <person name="Young N.D."/>
            <person name="Debelle F."/>
            <person name="Oldroyd G.E."/>
            <person name="Geurts R."/>
            <person name="Cannon S.B."/>
            <person name="Udvardi M.K."/>
            <person name="Benedito V.A."/>
            <person name="Mayer K.F."/>
            <person name="Gouzy J."/>
            <person name="Schoof H."/>
            <person name="Van de Peer Y."/>
            <person name="Proost S."/>
            <person name="Cook D.R."/>
            <person name="Meyers B.C."/>
            <person name="Spannagl M."/>
            <person name="Cheung F."/>
            <person name="De Mita S."/>
            <person name="Krishnakumar V."/>
            <person name="Gundlach H."/>
            <person name="Zhou S."/>
            <person name="Mudge J."/>
            <person name="Bharti A.K."/>
            <person name="Murray J.D."/>
            <person name="Naoumkina M.A."/>
            <person name="Rosen B."/>
            <person name="Silverstein K.A."/>
            <person name="Tang H."/>
            <person name="Rombauts S."/>
            <person name="Zhao P.X."/>
            <person name="Zhou P."/>
            <person name="Barbe V."/>
            <person name="Bardou P."/>
            <person name="Bechner M."/>
            <person name="Bellec A."/>
            <person name="Berger A."/>
            <person name="Berges H."/>
            <person name="Bidwell S."/>
            <person name="Bisseling T."/>
            <person name="Choisne N."/>
            <person name="Couloux A."/>
            <person name="Denny R."/>
            <person name="Deshpande S."/>
            <person name="Dai X."/>
            <person name="Doyle J.J."/>
            <person name="Dudez A.M."/>
            <person name="Farmer A.D."/>
            <person name="Fouteau S."/>
            <person name="Franken C."/>
            <person name="Gibelin C."/>
            <person name="Gish J."/>
            <person name="Goldstein S."/>
            <person name="Gonzalez A.J."/>
            <person name="Green P.J."/>
            <person name="Hallab A."/>
            <person name="Hartog M."/>
            <person name="Hua A."/>
            <person name="Humphray S.J."/>
            <person name="Jeong D.H."/>
            <person name="Jing Y."/>
            <person name="Jocker A."/>
            <person name="Kenton S.M."/>
            <person name="Kim D.J."/>
            <person name="Klee K."/>
            <person name="Lai H."/>
            <person name="Lang C."/>
            <person name="Lin S."/>
            <person name="Macmil S.L."/>
            <person name="Magdelenat G."/>
            <person name="Matthews L."/>
            <person name="McCorrison J."/>
            <person name="Monaghan E.L."/>
            <person name="Mun J.H."/>
            <person name="Najar F.Z."/>
            <person name="Nicholson C."/>
            <person name="Noirot C."/>
            <person name="O'Bleness M."/>
            <person name="Paule C.R."/>
            <person name="Poulain J."/>
            <person name="Prion F."/>
            <person name="Qin B."/>
            <person name="Qu C."/>
            <person name="Retzel E.F."/>
            <person name="Riddle C."/>
            <person name="Sallet E."/>
            <person name="Samain S."/>
            <person name="Samson N."/>
            <person name="Sanders I."/>
            <person name="Saurat O."/>
            <person name="Scarpelli C."/>
            <person name="Schiex T."/>
            <person name="Segurens B."/>
            <person name="Severin A.J."/>
            <person name="Sherrier D.J."/>
            <person name="Shi R."/>
            <person name="Sims S."/>
            <person name="Singer S.R."/>
            <person name="Sinharoy S."/>
            <person name="Sterck L."/>
            <person name="Viollet A."/>
            <person name="Wang B.B."/>
            <person name="Wang K."/>
            <person name="Wang M."/>
            <person name="Wang X."/>
            <person name="Warfsmann J."/>
            <person name="Weissenbach J."/>
            <person name="White D.D."/>
            <person name="White J.D."/>
            <person name="Wiley G.B."/>
            <person name="Wincker P."/>
            <person name="Xing Y."/>
            <person name="Yang L."/>
            <person name="Yao Z."/>
            <person name="Ying F."/>
            <person name="Zhai J."/>
            <person name="Zhou L."/>
            <person name="Zuber A."/>
            <person name="Denarie J."/>
            <person name="Dixon R.A."/>
            <person name="May G.D."/>
            <person name="Schwartz D.C."/>
            <person name="Rogers J."/>
            <person name="Quetier F."/>
            <person name="Town C.D."/>
            <person name="Roe B.A."/>
        </authorList>
    </citation>
    <scope>NUCLEOTIDE SEQUENCE [LARGE SCALE GENOMIC DNA]</scope>
    <source>
        <strain evidence="1">A17</strain>
        <strain evidence="2 3">cv. Jemalong A17</strain>
    </source>
</reference>
<dbReference type="EnsemblPlants" id="AES76315">
    <property type="protein sequence ID" value="AES76315"/>
    <property type="gene ID" value="MTR_6g075990"/>
</dbReference>
<dbReference type="GO" id="GO:0010106">
    <property type="term" value="P:cellular response to iron ion starvation"/>
    <property type="evidence" value="ECO:0007669"/>
    <property type="project" value="InterPro"/>
</dbReference>
<dbReference type="GO" id="GO:0000981">
    <property type="term" value="F:DNA-binding transcription factor activity, RNA polymerase II-specific"/>
    <property type="evidence" value="ECO:0007669"/>
    <property type="project" value="InterPro"/>
</dbReference>
<dbReference type="AlphaFoldDB" id="G7KJS1"/>
<dbReference type="OMA" id="DYWNKMC"/>
<dbReference type="PANTHER" id="PTHR31569:SF4">
    <property type="entry name" value="SWIM-TYPE DOMAIN-CONTAINING PROTEIN"/>
    <property type="match status" value="1"/>
</dbReference>
<protein>
    <submittedName>
        <fullName evidence="1">FAR1 DNA-binding domain protein</fullName>
    </submittedName>
</protein>
<dbReference type="InterPro" id="IPR014842">
    <property type="entry name" value="AFT"/>
</dbReference>
<reference evidence="2" key="3">
    <citation type="submission" date="2015-04" db="UniProtKB">
        <authorList>
            <consortium name="EnsemblPlants"/>
        </authorList>
    </citation>
    <scope>IDENTIFICATION</scope>
    <source>
        <strain evidence="2">cv. Jemalong A17</strain>
    </source>
</reference>
<dbReference type="GO" id="GO:0045944">
    <property type="term" value="P:positive regulation of transcription by RNA polymerase II"/>
    <property type="evidence" value="ECO:0007669"/>
    <property type="project" value="InterPro"/>
</dbReference>
<dbReference type="Pfam" id="PF08731">
    <property type="entry name" value="AFT"/>
    <property type="match status" value="1"/>
</dbReference>
<organism evidence="1 3">
    <name type="scientific">Medicago truncatula</name>
    <name type="common">Barrel medic</name>
    <name type="synonym">Medicago tribuloides</name>
    <dbReference type="NCBI Taxonomy" id="3880"/>
    <lineage>
        <taxon>Eukaryota</taxon>
        <taxon>Viridiplantae</taxon>
        <taxon>Streptophyta</taxon>
        <taxon>Embryophyta</taxon>
        <taxon>Tracheophyta</taxon>
        <taxon>Spermatophyta</taxon>
        <taxon>Magnoliopsida</taxon>
        <taxon>eudicotyledons</taxon>
        <taxon>Gunneridae</taxon>
        <taxon>Pentapetalae</taxon>
        <taxon>rosids</taxon>
        <taxon>fabids</taxon>
        <taxon>Fabales</taxon>
        <taxon>Fabaceae</taxon>
        <taxon>Papilionoideae</taxon>
        <taxon>50 kb inversion clade</taxon>
        <taxon>NPAAA clade</taxon>
        <taxon>Hologalegina</taxon>
        <taxon>IRL clade</taxon>
        <taxon>Trifolieae</taxon>
        <taxon>Medicago</taxon>
    </lineage>
</organism>
<name>G7KJS1_MEDTR</name>
<dbReference type="PaxDb" id="3880-AES76315"/>
<evidence type="ECO:0000313" key="2">
    <source>
        <dbReference type="EnsemblPlants" id="AES76315"/>
    </source>
</evidence>
<keyword evidence="1" id="KW-0238">DNA-binding</keyword>
<keyword evidence="3" id="KW-1185">Reference proteome</keyword>
<evidence type="ECO:0000313" key="1">
    <source>
        <dbReference type="EMBL" id="AES76315.1"/>
    </source>
</evidence>
<reference evidence="1 3" key="2">
    <citation type="journal article" date="2014" name="BMC Genomics">
        <title>An improved genome release (version Mt4.0) for the model legume Medicago truncatula.</title>
        <authorList>
            <person name="Tang H."/>
            <person name="Krishnakumar V."/>
            <person name="Bidwell S."/>
            <person name="Rosen B."/>
            <person name="Chan A."/>
            <person name="Zhou S."/>
            <person name="Gentzbittel L."/>
            <person name="Childs K.L."/>
            <person name="Yandell M."/>
            <person name="Gundlach H."/>
            <person name="Mayer K.F."/>
            <person name="Schwartz D.C."/>
            <person name="Town C.D."/>
        </authorList>
    </citation>
    <scope>GENOME REANNOTATION</scope>
    <source>
        <strain evidence="2 3">cv. Jemalong A17</strain>
    </source>
</reference>
<accession>G7KJS1</accession>
<dbReference type="PANTHER" id="PTHR31569">
    <property type="entry name" value="SWIM-TYPE DOMAIN-CONTAINING PROTEIN"/>
    <property type="match status" value="1"/>
</dbReference>
<evidence type="ECO:0000313" key="3">
    <source>
        <dbReference type="Proteomes" id="UP000002051"/>
    </source>
</evidence>
<dbReference type="InterPro" id="IPR052579">
    <property type="entry name" value="Zinc_finger_SWIM"/>
</dbReference>
<sequence>MGIYVSYVEPCHGNPRNLMVDNAKDVPGETKPNVVENSGDVKPPNVEAKPNIGGASVHVEASMYVGGSGVLPLQPHEVDTAKFFSDDVKSKNRDELLEWVRRQENKAGFTIDTQRSSLINPMFRLVCERSGTHKVPKKKSKHARTGSRKCGCLFMISGYQSKQTKEWGLNILNGVHNHPMEPALEGHILADRLKEDDKKIVRDLTKSKMLPRNILIHLKNQRPHCMTNVKQVYNERQQIWKANRGDYWNKMCFTMNLIKF</sequence>
<proteinExistence type="predicted"/>
<dbReference type="GO" id="GO:0003677">
    <property type="term" value="F:DNA binding"/>
    <property type="evidence" value="ECO:0007669"/>
    <property type="project" value="UniProtKB-KW"/>
</dbReference>